<dbReference type="EMBL" id="JAVFKD010000012">
    <property type="protein sequence ID" value="KAK5992066.1"/>
    <property type="molecule type" value="Genomic_DNA"/>
</dbReference>
<dbReference type="SUPFAM" id="SSF54695">
    <property type="entry name" value="POZ domain"/>
    <property type="match status" value="1"/>
</dbReference>
<dbReference type="Gene3D" id="3.30.710.10">
    <property type="entry name" value="Potassium Channel Kv1.1, Chain A"/>
    <property type="match status" value="1"/>
</dbReference>
<dbReference type="Proteomes" id="UP001338125">
    <property type="component" value="Unassembled WGS sequence"/>
</dbReference>
<keyword evidence="3" id="KW-1185">Reference proteome</keyword>
<dbReference type="InterPro" id="IPR000210">
    <property type="entry name" value="BTB/POZ_dom"/>
</dbReference>
<reference evidence="2 3" key="1">
    <citation type="submission" date="2024-01" db="EMBL/GenBank/DDBJ databases">
        <title>Complete genome of Cladobotryum mycophilum ATHUM6906.</title>
        <authorList>
            <person name="Christinaki A.C."/>
            <person name="Myridakis A.I."/>
            <person name="Kouvelis V.N."/>
        </authorList>
    </citation>
    <scope>NUCLEOTIDE SEQUENCE [LARGE SCALE GENOMIC DNA]</scope>
    <source>
        <strain evidence="2 3">ATHUM6906</strain>
    </source>
</reference>
<comment type="caution">
    <text evidence="2">The sequence shown here is derived from an EMBL/GenBank/DDBJ whole genome shotgun (WGS) entry which is preliminary data.</text>
</comment>
<dbReference type="CDD" id="cd18186">
    <property type="entry name" value="BTB_POZ_ZBTB_KLHL-like"/>
    <property type="match status" value="1"/>
</dbReference>
<gene>
    <name evidence="2" type="ORF">PT974_05463</name>
</gene>
<accession>A0ABR0SIT1</accession>
<name>A0ABR0SIT1_9HYPO</name>
<dbReference type="PANTHER" id="PTHR47843">
    <property type="entry name" value="BTB DOMAIN-CONTAINING PROTEIN-RELATED"/>
    <property type="match status" value="1"/>
</dbReference>
<dbReference type="PROSITE" id="PS50097">
    <property type="entry name" value="BTB"/>
    <property type="match status" value="1"/>
</dbReference>
<dbReference type="PANTHER" id="PTHR47843:SF5">
    <property type="entry name" value="BTB_POZ DOMAIN PROTEIN"/>
    <property type="match status" value="1"/>
</dbReference>
<dbReference type="Pfam" id="PF00651">
    <property type="entry name" value="BTB"/>
    <property type="match status" value="1"/>
</dbReference>
<organism evidence="2 3">
    <name type="scientific">Cladobotryum mycophilum</name>
    <dbReference type="NCBI Taxonomy" id="491253"/>
    <lineage>
        <taxon>Eukaryota</taxon>
        <taxon>Fungi</taxon>
        <taxon>Dikarya</taxon>
        <taxon>Ascomycota</taxon>
        <taxon>Pezizomycotina</taxon>
        <taxon>Sordariomycetes</taxon>
        <taxon>Hypocreomycetidae</taxon>
        <taxon>Hypocreales</taxon>
        <taxon>Hypocreaceae</taxon>
        <taxon>Cladobotryum</taxon>
    </lineage>
</organism>
<dbReference type="InterPro" id="IPR011333">
    <property type="entry name" value="SKP1/BTB/POZ_sf"/>
</dbReference>
<evidence type="ECO:0000259" key="1">
    <source>
        <dbReference type="PROSITE" id="PS50097"/>
    </source>
</evidence>
<protein>
    <recommendedName>
        <fullName evidence="1">BTB domain-containing protein</fullName>
    </recommendedName>
</protein>
<dbReference type="SMART" id="SM00225">
    <property type="entry name" value="BTB"/>
    <property type="match status" value="1"/>
</dbReference>
<evidence type="ECO:0000313" key="3">
    <source>
        <dbReference type="Proteomes" id="UP001338125"/>
    </source>
</evidence>
<proteinExistence type="predicted"/>
<evidence type="ECO:0000313" key="2">
    <source>
        <dbReference type="EMBL" id="KAK5992066.1"/>
    </source>
</evidence>
<sequence length="236" mass="27107">MKLDDTTSNAIQAALKEAETGVYSDLTITCGRKEYHVHKVLLCTRSSFFKRICDGPFKEGLSNTINLPDDDPEAVDSMMCYIYNGYYPRKNHGTHRPLGEEPETFEITAGFEIEFLTLHVKVYALAEKYDIPDLKKIALRGFQLLSNCNAYNKVEFANVCELAYTTTVDSDRGLRDAIIKTLYDNPKALDEEHIQAMLKQVPELSYDYIMHHREAQKNQEKKIQSFQPTPFRRPPL</sequence>
<feature type="domain" description="BTB" evidence="1">
    <location>
        <begin position="24"/>
        <end position="91"/>
    </location>
</feature>